<keyword evidence="4 5" id="KW-0408">Iron</keyword>
<comment type="similarity">
    <text evidence="1 5">Belongs to the iron/ascorbate-dependent oxidoreductase family.</text>
</comment>
<dbReference type="SUPFAM" id="SSF51197">
    <property type="entry name" value="Clavaminate synthase-like"/>
    <property type="match status" value="1"/>
</dbReference>
<keyword evidence="2 5" id="KW-0479">Metal-binding</keyword>
<dbReference type="KEGG" id="soe:110802007"/>
<dbReference type="Pfam" id="PF14226">
    <property type="entry name" value="DIOX_N"/>
    <property type="match status" value="1"/>
</dbReference>
<dbReference type="OrthoDB" id="288590at2759"/>
<evidence type="ECO:0000256" key="1">
    <source>
        <dbReference type="ARBA" id="ARBA00008056"/>
    </source>
</evidence>
<organism evidence="7 8">
    <name type="scientific">Spinacia oleracea</name>
    <name type="common">Spinach</name>
    <dbReference type="NCBI Taxonomy" id="3562"/>
    <lineage>
        <taxon>Eukaryota</taxon>
        <taxon>Viridiplantae</taxon>
        <taxon>Streptophyta</taxon>
        <taxon>Embryophyta</taxon>
        <taxon>Tracheophyta</taxon>
        <taxon>Spermatophyta</taxon>
        <taxon>Magnoliopsida</taxon>
        <taxon>eudicotyledons</taxon>
        <taxon>Gunneridae</taxon>
        <taxon>Pentapetalae</taxon>
        <taxon>Caryophyllales</taxon>
        <taxon>Chenopodiaceae</taxon>
        <taxon>Chenopodioideae</taxon>
        <taxon>Anserineae</taxon>
        <taxon>Spinacia</taxon>
    </lineage>
</organism>
<proteinExistence type="inferred from homology"/>
<keyword evidence="7" id="KW-1185">Reference proteome</keyword>
<dbReference type="AlphaFoldDB" id="A0A9R0K920"/>
<dbReference type="Gene3D" id="2.60.120.330">
    <property type="entry name" value="B-lactam Antibiotic, Isopenicillin N Synthase, Chain"/>
    <property type="match status" value="1"/>
</dbReference>
<sequence>MDEYSNGSQPSYDRVKELKAFDDTKTGVKGLVDSGVKTLPKIFIRPSEELLKEQKTPCVNLQVPVIDFDGIGKKDRHRYSDIVKEVLDASEKWGFFQVVNHGISSELLDNMIRSVRMFHEQDAEVRKKLYTRDRAKQVLYQSNFDLYTSRYANWRDTLTVDTTCSGHLDPNELPEICRDVMVEYFNQVLKLSDVLLELLSMALGLGPDRLKEMGCNKGWTAVNLYYPACPDPKLTLGSSKHSDSTFFTILLQDQIGGLQVLHENQWVNVRPIPGALVVNIGDMLQIMSNDKLKSVYHRVTANEVGPRISSAFFLKGILSSPKLYGPIKDLLSEENPAKYREFTISEFQGNFYSRPLDEPGFQYFKVQNHGDR</sequence>
<dbReference type="Pfam" id="PF03171">
    <property type="entry name" value="2OG-FeII_Oxy"/>
    <property type="match status" value="1"/>
</dbReference>
<name>A0A9R0K920_SPIOL</name>
<dbReference type="PANTHER" id="PTHR10209">
    <property type="entry name" value="OXIDOREDUCTASE, 2OG-FE II OXYGENASE FAMILY PROTEIN"/>
    <property type="match status" value="1"/>
</dbReference>
<dbReference type="GeneID" id="110802007"/>
<evidence type="ECO:0000313" key="7">
    <source>
        <dbReference type="Proteomes" id="UP000813463"/>
    </source>
</evidence>
<feature type="domain" description="Fe2OG dioxygenase" evidence="6">
    <location>
        <begin position="211"/>
        <end position="316"/>
    </location>
</feature>
<dbReference type="InterPro" id="IPR026992">
    <property type="entry name" value="DIOX_N"/>
</dbReference>
<keyword evidence="3 5" id="KW-0560">Oxidoreductase</keyword>
<dbReference type="InterPro" id="IPR044861">
    <property type="entry name" value="IPNS-like_FE2OG_OXY"/>
</dbReference>
<evidence type="ECO:0000256" key="4">
    <source>
        <dbReference type="ARBA" id="ARBA00023004"/>
    </source>
</evidence>
<dbReference type="InterPro" id="IPR027443">
    <property type="entry name" value="IPNS-like_sf"/>
</dbReference>
<evidence type="ECO:0000259" key="6">
    <source>
        <dbReference type="PROSITE" id="PS51471"/>
    </source>
</evidence>
<evidence type="ECO:0000256" key="5">
    <source>
        <dbReference type="RuleBase" id="RU003682"/>
    </source>
</evidence>
<accession>A0A9R0K920</accession>
<evidence type="ECO:0000256" key="3">
    <source>
        <dbReference type="ARBA" id="ARBA00023002"/>
    </source>
</evidence>
<dbReference type="Proteomes" id="UP000813463">
    <property type="component" value="Chromosome 3"/>
</dbReference>
<dbReference type="GO" id="GO:0046872">
    <property type="term" value="F:metal ion binding"/>
    <property type="evidence" value="ECO:0007669"/>
    <property type="project" value="UniProtKB-KW"/>
</dbReference>
<dbReference type="InterPro" id="IPR005123">
    <property type="entry name" value="Oxoglu/Fe-dep_dioxygenase_dom"/>
</dbReference>
<protein>
    <submittedName>
        <fullName evidence="8">1-aminocyclopropane-1-carboxylate oxidase homolog 1-like</fullName>
    </submittedName>
</protein>
<gene>
    <name evidence="8" type="primary">LOC110802007</name>
</gene>
<evidence type="ECO:0000313" key="8">
    <source>
        <dbReference type="RefSeq" id="XP_021863126.1"/>
    </source>
</evidence>
<dbReference type="PROSITE" id="PS51471">
    <property type="entry name" value="FE2OG_OXY"/>
    <property type="match status" value="1"/>
</dbReference>
<dbReference type="GO" id="GO:0051213">
    <property type="term" value="F:dioxygenase activity"/>
    <property type="evidence" value="ECO:0007669"/>
    <property type="project" value="UniProtKB-ARBA"/>
</dbReference>
<evidence type="ECO:0000256" key="2">
    <source>
        <dbReference type="ARBA" id="ARBA00022723"/>
    </source>
</evidence>
<reference evidence="7" key="1">
    <citation type="journal article" date="2021" name="Nat. Commun.">
        <title>Genomic analyses provide insights into spinach domestication and the genetic basis of agronomic traits.</title>
        <authorList>
            <person name="Cai X."/>
            <person name="Sun X."/>
            <person name="Xu C."/>
            <person name="Sun H."/>
            <person name="Wang X."/>
            <person name="Ge C."/>
            <person name="Zhang Z."/>
            <person name="Wang Q."/>
            <person name="Fei Z."/>
            <person name="Jiao C."/>
            <person name="Wang Q."/>
        </authorList>
    </citation>
    <scope>NUCLEOTIDE SEQUENCE [LARGE SCALE GENOMIC DNA]</scope>
    <source>
        <strain evidence="7">cv. Varoflay</strain>
    </source>
</reference>
<dbReference type="PANTHER" id="PTHR10209:SF429">
    <property type="entry name" value="1-AMINOCYCLOPROPANE-1-CARBOXYLATE OXIDASE HOMOLOG 1-LIKE"/>
    <property type="match status" value="1"/>
</dbReference>
<dbReference type="RefSeq" id="XP_021863126.1">
    <property type="nucleotide sequence ID" value="XM_022007434.2"/>
</dbReference>
<reference evidence="8" key="2">
    <citation type="submission" date="2025-08" db="UniProtKB">
        <authorList>
            <consortium name="RefSeq"/>
        </authorList>
    </citation>
    <scope>IDENTIFICATION</scope>
    <source>
        <tissue evidence="8">Leaf</tissue>
    </source>
</reference>
<dbReference type="FunFam" id="2.60.120.330:FF:000005">
    <property type="entry name" value="1-aminocyclopropane-1-carboxylate oxidase homolog 1"/>
    <property type="match status" value="1"/>
</dbReference>